<feature type="region of interest" description="Disordered" evidence="2">
    <location>
        <begin position="1"/>
        <end position="46"/>
    </location>
</feature>
<dbReference type="Proteomes" id="UP000694251">
    <property type="component" value="Unassembled WGS sequence"/>
</dbReference>
<evidence type="ECO:0000313" key="5">
    <source>
        <dbReference type="Proteomes" id="UP000694251"/>
    </source>
</evidence>
<sequence length="1510" mass="170551">VDELSGRSGPDHDKTTRPRGRVEASRSQETTRPPGRVEDITTSPYHSTTRPLLDLITQPGSRVSPVLHSITSLDPEVECLHLHCQTTTRPHHSTWKSSITITPLDCILDDNLQSLLHSALNQTLEHKEEKKTPATHSTSHSTTWGRRNTVNLLPLQPLDMADEQNQQKGPANIGVGDATRDHRQRKGIVIQNNNFEIKSGLISMIQGNKFHGLPMKDPLNQLDEFDRLCNLTKINGKTGECFCEAWECFKGYTNQCPHHGFKKASLPSTLYRGVLPRIRMLLDTASNENFEKKDVEEGWELVENLAQSDGNYNEDCDRTIRGTTDSNDKHMKEIKALNDKLDMILLSQQKHVHLLIDDEQYQVQDGEGNQFEEVSYINNNQGGYKGYNNFKTNNPNLSYRSTHGNYELQPTPGFVPQQHQGPAAPDAEMKCSRKPFGMLKDLPVMINGVEVPTDFVVLDMEEEHKDHLILGRPFLASVGVVIDVREGKINLSLGKQIKLQFDINKTPQGSTKDGKTFGDDRVISGEGYETERVKELKKRSNKQDETIEKLAHTVEELKSDLELFASKLEETSQKLKTYSTPRSSNLSSGHSMTLLDPLVEYHFATPPDHTRPFTLPRYSTPWSSIITPHHHHHSTGHSITSSQSTQVRTQPDKLSKRKRRGEDKVFGSGMDLHRITKPISAHYLSMGRAIRYYESLASTVGTRCMQTRSRGNQNLLFNDNIDRIARQLRTQTETDTMAAVVDEQVQPNNIGAGDAPRNHNQRNGIVPPPVQNNNFEIKSGLIAMVQSNKFHGLPMEDPLDHLDEFDRLCSLTKINGVSEDDFKLRLFPFSIGDKAHQWEKSLSQGSITSWNDCKKAFLAKFFSNSRTARLRNDISGFTQTNNETFCEAWERFKGYQTQCPHHGFSKASLLSTLYRGVLPKIRMLLDTASNGNFLNKDVEDGWELVENLAQSNGNYNEDYDRSIRTSSDSDEKHRREMKAMNDKLDKLLLVQKKHIHFLGDDETFQVQDGETLQSEEVSYVQNQGGPSLPFTAAESTQALCSIQPRSRGQAAGAMDLAKKMAEIHNKVGCTFNDLNIKLEALTSKVRYMEGQTASTSAPKVTGLPGKSIQNPKEYATAHAITILVGLDHSAGSRFQTQSNLDEKAAIIERMVKRFKPAPLPSRALPWKLRKAWIERYNYLAEKQLDEMEAVMPLIEVLNLIPDPHKDVRKSILERIKIHQDSEDECDAIPSRTTVKRSVQEKLEDPGTFTLPCSIGQLVFSNCLCDLGASVSLMPLSVARKLEFTQYKPCDLTLILVDRSSRKPFGLLQDLAVMINGVEVPTDFVVLDMEAEPKDPLILGRPFLASVGAMIDVRDGRISLNLGKHIKLQFDINETSQRSAVEERIRAQPQPSNSITRPSTASTPDLRDVKKKSDEQEETIEKLAQTVEELKSKLDQMQEIAQSKCGNNTIPRKKITSRWSEEIDYPPEEKEAYFEERRIEYSATHLSREDAEYDDEIREDYADPLYHPFSS</sequence>
<evidence type="ECO:0000256" key="2">
    <source>
        <dbReference type="SAM" id="MobiDB-lite"/>
    </source>
</evidence>
<feature type="region of interest" description="Disordered" evidence="2">
    <location>
        <begin position="1378"/>
        <end position="1417"/>
    </location>
</feature>
<feature type="coiled-coil region" evidence="1">
    <location>
        <begin position="533"/>
        <end position="574"/>
    </location>
</feature>
<feature type="non-terminal residue" evidence="4">
    <location>
        <position position="1"/>
    </location>
</feature>
<evidence type="ECO:0000313" key="4">
    <source>
        <dbReference type="EMBL" id="KAG7529995.1"/>
    </source>
</evidence>
<gene>
    <name evidence="4" type="ORF">ISN44_Un111g000010</name>
</gene>
<keyword evidence="5" id="KW-1185">Reference proteome</keyword>
<organism evidence="4 5">
    <name type="scientific">Arabidopsis suecica</name>
    <name type="common">Swedish thale-cress</name>
    <name type="synonym">Cardaminopsis suecica</name>
    <dbReference type="NCBI Taxonomy" id="45249"/>
    <lineage>
        <taxon>Eukaryota</taxon>
        <taxon>Viridiplantae</taxon>
        <taxon>Streptophyta</taxon>
        <taxon>Embryophyta</taxon>
        <taxon>Tracheophyta</taxon>
        <taxon>Spermatophyta</taxon>
        <taxon>Magnoliopsida</taxon>
        <taxon>eudicotyledons</taxon>
        <taxon>Gunneridae</taxon>
        <taxon>Pentapetalae</taxon>
        <taxon>rosids</taxon>
        <taxon>malvids</taxon>
        <taxon>Brassicales</taxon>
        <taxon>Brassicaceae</taxon>
        <taxon>Camelineae</taxon>
        <taxon>Arabidopsis</taxon>
    </lineage>
</organism>
<feature type="region of interest" description="Disordered" evidence="2">
    <location>
        <begin position="124"/>
        <end position="146"/>
    </location>
</feature>
<proteinExistence type="predicted"/>
<feature type="compositionally biased region" description="Basic and acidic residues" evidence="2">
    <location>
        <begin position="9"/>
        <end position="26"/>
    </location>
</feature>
<evidence type="ECO:0000259" key="3">
    <source>
        <dbReference type="Pfam" id="PF03732"/>
    </source>
</evidence>
<dbReference type="CDD" id="cd00303">
    <property type="entry name" value="retropepsin_like"/>
    <property type="match status" value="1"/>
</dbReference>
<dbReference type="PANTHER" id="PTHR33067:SF31">
    <property type="entry name" value="RNA-DIRECTED DNA POLYMERASE"/>
    <property type="match status" value="1"/>
</dbReference>
<dbReference type="PANTHER" id="PTHR33067">
    <property type="entry name" value="RNA-DIRECTED DNA POLYMERASE-RELATED"/>
    <property type="match status" value="1"/>
</dbReference>
<feature type="compositionally biased region" description="Polar residues" evidence="2">
    <location>
        <begin position="1388"/>
        <end position="1402"/>
    </location>
</feature>
<keyword evidence="1" id="KW-0175">Coiled coil</keyword>
<evidence type="ECO:0000256" key="1">
    <source>
        <dbReference type="SAM" id="Coils"/>
    </source>
</evidence>
<feature type="region of interest" description="Disordered" evidence="2">
    <location>
        <begin position="751"/>
        <end position="770"/>
    </location>
</feature>
<name>A0A8T1XGD3_ARASU</name>
<dbReference type="OrthoDB" id="1414696at2759"/>
<feature type="compositionally biased region" description="Basic and acidic residues" evidence="2">
    <location>
        <begin position="650"/>
        <end position="662"/>
    </location>
</feature>
<accession>A0A8T1XGD3</accession>
<dbReference type="InterPro" id="IPR005162">
    <property type="entry name" value="Retrotrans_gag_dom"/>
</dbReference>
<feature type="region of interest" description="Disordered" evidence="2">
    <location>
        <begin position="626"/>
        <end position="662"/>
    </location>
</feature>
<comment type="caution">
    <text evidence="4">The sequence shown here is derived from an EMBL/GenBank/DDBJ whole genome shotgun (WGS) entry which is preliminary data.</text>
</comment>
<feature type="compositionally biased region" description="Basic and acidic residues" evidence="2">
    <location>
        <begin position="1404"/>
        <end position="1413"/>
    </location>
</feature>
<dbReference type="Pfam" id="PF03732">
    <property type="entry name" value="Retrotrans_gag"/>
    <property type="match status" value="1"/>
</dbReference>
<protein>
    <recommendedName>
        <fullName evidence="3">Retrotransposon gag domain-containing protein</fullName>
    </recommendedName>
</protein>
<dbReference type="EMBL" id="JAEFBJ010000111">
    <property type="protein sequence ID" value="KAG7529995.1"/>
    <property type="molecule type" value="Genomic_DNA"/>
</dbReference>
<feature type="compositionally biased region" description="Low complexity" evidence="2">
    <location>
        <begin position="636"/>
        <end position="645"/>
    </location>
</feature>
<feature type="domain" description="Retrotransposon gag" evidence="3">
    <location>
        <begin position="825"/>
        <end position="917"/>
    </location>
</feature>
<reference evidence="4 5" key="1">
    <citation type="submission" date="2020-12" db="EMBL/GenBank/DDBJ databases">
        <title>Concerted genomic and epigenomic changes stabilize Arabidopsis allopolyploids.</title>
        <authorList>
            <person name="Chen Z."/>
        </authorList>
    </citation>
    <scope>NUCLEOTIDE SEQUENCE [LARGE SCALE GENOMIC DNA]</scope>
    <source>
        <strain evidence="4">As9502</strain>
        <tissue evidence="4">Leaf</tissue>
    </source>
</reference>